<dbReference type="GO" id="GO:0015036">
    <property type="term" value="F:disulfide oxidoreductase activity"/>
    <property type="evidence" value="ECO:0007669"/>
    <property type="project" value="UniProtKB-ARBA"/>
</dbReference>
<evidence type="ECO:0000259" key="5">
    <source>
        <dbReference type="PROSITE" id="PS51352"/>
    </source>
</evidence>
<dbReference type="PANTHER" id="PTHR42852">
    <property type="entry name" value="THIOL:DISULFIDE INTERCHANGE PROTEIN DSBE"/>
    <property type="match status" value="1"/>
</dbReference>
<dbReference type="InterPro" id="IPR017937">
    <property type="entry name" value="Thioredoxin_CS"/>
</dbReference>
<evidence type="ECO:0000313" key="7">
    <source>
        <dbReference type="Proteomes" id="UP000001591"/>
    </source>
</evidence>
<evidence type="ECO:0000256" key="2">
    <source>
        <dbReference type="ARBA" id="ARBA00022748"/>
    </source>
</evidence>
<keyword evidence="4" id="KW-0732">Signal</keyword>
<dbReference type="PANTHER" id="PTHR42852:SF17">
    <property type="entry name" value="THIOREDOXIN-LIKE PROTEIN HI_1115"/>
    <property type="match status" value="1"/>
</dbReference>
<dbReference type="InterPro" id="IPR050553">
    <property type="entry name" value="Thioredoxin_ResA/DsbE_sf"/>
</dbReference>
<dbReference type="eggNOG" id="COG0526">
    <property type="taxonomic scope" value="Bacteria"/>
</dbReference>
<protein>
    <submittedName>
        <fullName evidence="6">Thiol:disulfide interchange protein TlpA</fullName>
    </submittedName>
</protein>
<dbReference type="CDD" id="cd02966">
    <property type="entry name" value="TlpA_like_family"/>
    <property type="match status" value="1"/>
</dbReference>
<keyword evidence="3" id="KW-0676">Redox-active center</keyword>
<dbReference type="PROSITE" id="PS51257">
    <property type="entry name" value="PROKAR_LIPOPROTEIN"/>
    <property type="match status" value="1"/>
</dbReference>
<dbReference type="HOGENOM" id="CLU_042529_11_0_5"/>
<sequence length="207" mass="21594">MAILRRPAMPVLALAAILLLAACGEQDQGGSRTAGETTGQAAGQAAAGGGTLAESLAPFTVTGTPQPAPDIAFTDRDGRPVTLAAFRGKVVLLNLWAVWCPPCVKEMPSLDRLQAALGGDDFQVVALSQDRGGAAQVLPFYEKAGIAHLPVYLDPQTAAMAALKARGLPTTYLIDREGRLLGRLEGEAAWDAPAALDLIRHVIAGRY</sequence>
<dbReference type="STRING" id="414684.RC1_4104"/>
<proteinExistence type="predicted"/>
<dbReference type="KEGG" id="rce:RC1_4104"/>
<dbReference type="RefSeq" id="WP_012569215.1">
    <property type="nucleotide sequence ID" value="NC_011420.2"/>
</dbReference>
<organism evidence="6 7">
    <name type="scientific">Rhodospirillum centenum (strain ATCC 51521 / SW)</name>
    <dbReference type="NCBI Taxonomy" id="414684"/>
    <lineage>
        <taxon>Bacteria</taxon>
        <taxon>Pseudomonadati</taxon>
        <taxon>Pseudomonadota</taxon>
        <taxon>Alphaproteobacteria</taxon>
        <taxon>Rhodospirillales</taxon>
        <taxon>Rhodospirillaceae</taxon>
        <taxon>Rhodospirillum</taxon>
    </lineage>
</organism>
<dbReference type="Proteomes" id="UP000001591">
    <property type="component" value="Chromosome"/>
</dbReference>
<evidence type="ECO:0000313" key="6">
    <source>
        <dbReference type="EMBL" id="ACJ01443.1"/>
    </source>
</evidence>
<dbReference type="Gene3D" id="3.40.30.10">
    <property type="entry name" value="Glutaredoxin"/>
    <property type="match status" value="1"/>
</dbReference>
<dbReference type="EMBL" id="CP000613">
    <property type="protein sequence ID" value="ACJ01443.1"/>
    <property type="molecule type" value="Genomic_DNA"/>
</dbReference>
<dbReference type="SUPFAM" id="SSF52833">
    <property type="entry name" value="Thioredoxin-like"/>
    <property type="match status" value="1"/>
</dbReference>
<feature type="chain" id="PRO_5002846917" evidence="4">
    <location>
        <begin position="22"/>
        <end position="207"/>
    </location>
</feature>
<dbReference type="InterPro" id="IPR013766">
    <property type="entry name" value="Thioredoxin_domain"/>
</dbReference>
<keyword evidence="2" id="KW-0201">Cytochrome c-type biogenesis</keyword>
<evidence type="ECO:0000256" key="4">
    <source>
        <dbReference type="SAM" id="SignalP"/>
    </source>
</evidence>
<dbReference type="GO" id="GO:0017004">
    <property type="term" value="P:cytochrome complex assembly"/>
    <property type="evidence" value="ECO:0007669"/>
    <property type="project" value="UniProtKB-KW"/>
</dbReference>
<dbReference type="Pfam" id="PF08534">
    <property type="entry name" value="Redoxin"/>
    <property type="match status" value="1"/>
</dbReference>
<keyword evidence="7" id="KW-1185">Reference proteome</keyword>
<dbReference type="InterPro" id="IPR036249">
    <property type="entry name" value="Thioredoxin-like_sf"/>
</dbReference>
<name>B6IYR9_RHOCS</name>
<evidence type="ECO:0000256" key="1">
    <source>
        <dbReference type="ARBA" id="ARBA00004196"/>
    </source>
</evidence>
<gene>
    <name evidence="6" type="primary">tlpA</name>
    <name evidence="6" type="ordered locus">RC1_4104</name>
</gene>
<dbReference type="PROSITE" id="PS00194">
    <property type="entry name" value="THIOREDOXIN_1"/>
    <property type="match status" value="1"/>
</dbReference>
<feature type="signal peptide" evidence="4">
    <location>
        <begin position="1"/>
        <end position="21"/>
    </location>
</feature>
<reference evidence="6 7" key="1">
    <citation type="journal article" date="2010" name="BMC Genomics">
        <title>Metabolic flexibility revealed in the genome of the cyst-forming alpha-1 proteobacterium Rhodospirillum centenum.</title>
        <authorList>
            <person name="Lu Y.K."/>
            <person name="Marden J."/>
            <person name="Han M."/>
            <person name="Swingley W.D."/>
            <person name="Mastrian S.D."/>
            <person name="Chowdhury S.R."/>
            <person name="Hao J."/>
            <person name="Helmy T."/>
            <person name="Kim S."/>
            <person name="Kurdoglu A.A."/>
            <person name="Matthies H.J."/>
            <person name="Rollo D."/>
            <person name="Stothard P."/>
            <person name="Blankenship R.E."/>
            <person name="Bauer C.E."/>
            <person name="Touchman J.W."/>
        </authorList>
    </citation>
    <scope>NUCLEOTIDE SEQUENCE [LARGE SCALE GENOMIC DNA]</scope>
    <source>
        <strain evidence="7">ATCC 51521 / SW</strain>
    </source>
</reference>
<evidence type="ECO:0000256" key="3">
    <source>
        <dbReference type="ARBA" id="ARBA00023284"/>
    </source>
</evidence>
<dbReference type="InterPro" id="IPR013740">
    <property type="entry name" value="Redoxin"/>
</dbReference>
<dbReference type="AlphaFoldDB" id="B6IYR9"/>
<dbReference type="PROSITE" id="PS51352">
    <property type="entry name" value="THIOREDOXIN_2"/>
    <property type="match status" value="1"/>
</dbReference>
<dbReference type="GO" id="GO:0030313">
    <property type="term" value="C:cell envelope"/>
    <property type="evidence" value="ECO:0007669"/>
    <property type="project" value="UniProtKB-SubCell"/>
</dbReference>
<feature type="domain" description="Thioredoxin" evidence="5">
    <location>
        <begin position="62"/>
        <end position="204"/>
    </location>
</feature>
<accession>B6IYR9</accession>
<comment type="subcellular location">
    <subcellularLocation>
        <location evidence="1">Cell envelope</location>
    </subcellularLocation>
</comment>